<name>A0A1J1LEQ9_9CYAN</name>
<evidence type="ECO:0000313" key="1">
    <source>
        <dbReference type="EMBL" id="CUR31059.1"/>
    </source>
</evidence>
<organism evidence="1 2">
    <name type="scientific">Planktothrix tepida PCC 9214</name>
    <dbReference type="NCBI Taxonomy" id="671072"/>
    <lineage>
        <taxon>Bacteria</taxon>
        <taxon>Bacillati</taxon>
        <taxon>Cyanobacteriota</taxon>
        <taxon>Cyanophyceae</taxon>
        <taxon>Oscillatoriophycideae</taxon>
        <taxon>Oscillatoriales</taxon>
        <taxon>Microcoleaceae</taxon>
        <taxon>Planktothrix</taxon>
    </lineage>
</organism>
<evidence type="ECO:0000313" key="2">
    <source>
        <dbReference type="Proteomes" id="UP000184315"/>
    </source>
</evidence>
<sequence>MGDQLRETKIKPGHKKYSLHNLMVCVDYVNLSKALTQGRTNANFNLRIQANTR</sequence>
<dbReference type="AlphaFoldDB" id="A0A1J1LEQ9"/>
<dbReference type="Proteomes" id="UP000184315">
    <property type="component" value="Unassembled WGS sequence"/>
</dbReference>
<dbReference type="EMBL" id="CZDF01000132">
    <property type="protein sequence ID" value="CUR31059.1"/>
    <property type="molecule type" value="Genomic_DNA"/>
</dbReference>
<reference evidence="2" key="1">
    <citation type="submission" date="2015-10" db="EMBL/GenBank/DDBJ databases">
        <authorList>
            <person name="Regsiter A."/>
            <person name="william w."/>
        </authorList>
    </citation>
    <scope>NUCLEOTIDE SEQUENCE [LARGE SCALE GENOMIC DNA]</scope>
</reference>
<proteinExistence type="predicted"/>
<protein>
    <submittedName>
        <fullName evidence="1">Uncharacterized protein</fullName>
    </submittedName>
</protein>
<keyword evidence="2" id="KW-1185">Reference proteome</keyword>
<gene>
    <name evidence="1" type="ORF">PL9214290650</name>
</gene>
<dbReference type="STRING" id="671072.PL9214290650"/>
<accession>A0A1J1LEQ9</accession>